<sequence length="41" mass="5196">MYNLLQQYHIFFKISQNVSINFILKLFNLLYFCRYNKFIKE</sequence>
<name>A0A1I1KVK7_9BACT</name>
<dbReference type="STRING" id="927664.SAMN05421780_107113"/>
<evidence type="ECO:0000313" key="1">
    <source>
        <dbReference type="EMBL" id="SFC61490.1"/>
    </source>
</evidence>
<proteinExistence type="predicted"/>
<organism evidence="1 2">
    <name type="scientific">Flexibacter flexilis DSM 6793</name>
    <dbReference type="NCBI Taxonomy" id="927664"/>
    <lineage>
        <taxon>Bacteria</taxon>
        <taxon>Pseudomonadati</taxon>
        <taxon>Bacteroidota</taxon>
        <taxon>Cytophagia</taxon>
        <taxon>Cytophagales</taxon>
        <taxon>Flexibacteraceae</taxon>
        <taxon>Flexibacter</taxon>
    </lineage>
</organism>
<keyword evidence="2" id="KW-1185">Reference proteome</keyword>
<accession>A0A1I1KVK7</accession>
<evidence type="ECO:0000313" key="2">
    <source>
        <dbReference type="Proteomes" id="UP000199514"/>
    </source>
</evidence>
<dbReference type="EMBL" id="FOLE01000007">
    <property type="protein sequence ID" value="SFC61490.1"/>
    <property type="molecule type" value="Genomic_DNA"/>
</dbReference>
<gene>
    <name evidence="1" type="ORF">SAMN05421780_107113</name>
</gene>
<reference evidence="1 2" key="1">
    <citation type="submission" date="2016-10" db="EMBL/GenBank/DDBJ databases">
        <authorList>
            <person name="de Groot N.N."/>
        </authorList>
    </citation>
    <scope>NUCLEOTIDE SEQUENCE [LARGE SCALE GENOMIC DNA]</scope>
    <source>
        <strain evidence="1 2">DSM 6793</strain>
    </source>
</reference>
<protein>
    <submittedName>
        <fullName evidence="1">Uncharacterized protein</fullName>
    </submittedName>
</protein>
<dbReference type="AlphaFoldDB" id="A0A1I1KVK7"/>
<dbReference type="Proteomes" id="UP000199514">
    <property type="component" value="Unassembled WGS sequence"/>
</dbReference>